<evidence type="ECO:0000256" key="6">
    <source>
        <dbReference type="ARBA" id="ARBA00022833"/>
    </source>
</evidence>
<dbReference type="InterPro" id="IPR013087">
    <property type="entry name" value="Znf_C2H2_type"/>
</dbReference>
<evidence type="ECO:0000256" key="7">
    <source>
        <dbReference type="ARBA" id="ARBA00023015"/>
    </source>
</evidence>
<evidence type="ECO:0000256" key="2">
    <source>
        <dbReference type="ARBA" id="ARBA00006991"/>
    </source>
</evidence>
<dbReference type="PROSITE" id="PS50157">
    <property type="entry name" value="ZINC_FINGER_C2H2_2"/>
    <property type="match status" value="2"/>
</dbReference>
<evidence type="ECO:0000256" key="8">
    <source>
        <dbReference type="ARBA" id="ARBA00023125"/>
    </source>
</evidence>
<keyword evidence="5 11" id="KW-0863">Zinc-finger</keyword>
<accession>A0A3P9KL93</accession>
<evidence type="ECO:0000256" key="9">
    <source>
        <dbReference type="ARBA" id="ARBA00023163"/>
    </source>
</evidence>
<evidence type="ECO:0000259" key="13">
    <source>
        <dbReference type="PROSITE" id="PS50157"/>
    </source>
</evidence>
<evidence type="ECO:0000313" key="14">
    <source>
        <dbReference type="Ensembl" id="ENSORLP00020009134.1"/>
    </source>
</evidence>
<dbReference type="Ensembl" id="ENSORLT00020030787.1">
    <property type="protein sequence ID" value="ENSORLP00020009134.1"/>
    <property type="gene ID" value="ENSORLG00020010049.1"/>
</dbReference>
<dbReference type="GO" id="GO:0005634">
    <property type="term" value="C:nucleus"/>
    <property type="evidence" value="ECO:0007669"/>
    <property type="project" value="UniProtKB-SubCell"/>
</dbReference>
<feature type="compositionally biased region" description="Acidic residues" evidence="12">
    <location>
        <begin position="78"/>
        <end position="88"/>
    </location>
</feature>
<reference evidence="14 15" key="2">
    <citation type="submission" date="2017-04" db="EMBL/GenBank/DDBJ databases">
        <title>CpG methylation of centromeres and impact of large insertions on vertebrate speciation.</title>
        <authorList>
            <person name="Ichikawa K."/>
            <person name="Yoshimura J."/>
            <person name="Morishita S."/>
        </authorList>
    </citation>
    <scope>NUCLEOTIDE SEQUENCE</scope>
    <source>
        <strain evidence="14 15">HNI</strain>
    </source>
</reference>
<comment type="similarity">
    <text evidence="2">Belongs to the krueppel C2H2-type zinc-finger protein family.</text>
</comment>
<protein>
    <recommendedName>
        <fullName evidence="13">C2H2-type domain-containing protein</fullName>
    </recommendedName>
</protein>
<keyword evidence="4" id="KW-0677">Repeat</keyword>
<feature type="region of interest" description="Disordered" evidence="12">
    <location>
        <begin position="36"/>
        <end position="112"/>
    </location>
</feature>
<dbReference type="PANTHER" id="PTHR14003">
    <property type="entry name" value="TRANSCRIPTIONAL REPRESSOR PROTEIN YY"/>
    <property type="match status" value="1"/>
</dbReference>
<keyword evidence="8" id="KW-0238">DNA-binding</keyword>
<evidence type="ECO:0000256" key="5">
    <source>
        <dbReference type="ARBA" id="ARBA00022771"/>
    </source>
</evidence>
<sequence length="228" mass="25892">SQIVFILIKYHIKKEDEEVWDCQERLDEFPFPVITVKTEDDDEEEFSSQLHHSPMERGREAPDCSATNSLDKSPASSETDDSDEDEGGGQEPPSDLRDSCRPLNDTESENHDVGCSAEKQSFSCFECNKQSFCEQSLAPKSFVCDVCGQIFKQRTHLRTHRRVHTGEKPYSGDECGKRFNQRGNLQSHRRVHTGKKACRTHLKRHGKLQSAAVCCQSSRAFKAPPICR</sequence>
<keyword evidence="10" id="KW-0539">Nucleus</keyword>
<dbReference type="FunFam" id="3.30.160.60:FF:000862">
    <property type="entry name" value="zinc finger protein 697"/>
    <property type="match status" value="1"/>
</dbReference>
<dbReference type="FunFam" id="3.30.160.60:FF:002239">
    <property type="entry name" value="Zinc finger protein 226"/>
    <property type="match status" value="1"/>
</dbReference>
<dbReference type="PANTHER" id="PTHR14003:SF23">
    <property type="entry name" value="ZINC FINGER PROTEIN 143"/>
    <property type="match status" value="1"/>
</dbReference>
<dbReference type="SMART" id="SM00355">
    <property type="entry name" value="ZnF_C2H2"/>
    <property type="match status" value="2"/>
</dbReference>
<dbReference type="InterPro" id="IPR036236">
    <property type="entry name" value="Znf_C2H2_sf"/>
</dbReference>
<feature type="compositionally biased region" description="Basic and acidic residues" evidence="12">
    <location>
        <begin position="53"/>
        <end position="62"/>
    </location>
</feature>
<dbReference type="GO" id="GO:0043565">
    <property type="term" value="F:sequence-specific DNA binding"/>
    <property type="evidence" value="ECO:0007669"/>
    <property type="project" value="UniProtKB-ARBA"/>
</dbReference>
<evidence type="ECO:0000256" key="11">
    <source>
        <dbReference type="PROSITE-ProRule" id="PRU00042"/>
    </source>
</evidence>
<keyword evidence="6" id="KW-0862">Zinc</keyword>
<comment type="subcellular location">
    <subcellularLocation>
        <location evidence="1">Nucleus</location>
    </subcellularLocation>
</comment>
<dbReference type="PROSITE" id="PS00028">
    <property type="entry name" value="ZINC_FINGER_C2H2_1"/>
    <property type="match status" value="1"/>
</dbReference>
<evidence type="ECO:0000256" key="4">
    <source>
        <dbReference type="ARBA" id="ARBA00022737"/>
    </source>
</evidence>
<keyword evidence="9" id="KW-0804">Transcription</keyword>
<feature type="domain" description="C2H2-type" evidence="13">
    <location>
        <begin position="142"/>
        <end position="169"/>
    </location>
</feature>
<dbReference type="Pfam" id="PF00096">
    <property type="entry name" value="zf-C2H2"/>
    <property type="match status" value="2"/>
</dbReference>
<evidence type="ECO:0000256" key="1">
    <source>
        <dbReference type="ARBA" id="ARBA00004123"/>
    </source>
</evidence>
<evidence type="ECO:0000256" key="10">
    <source>
        <dbReference type="ARBA" id="ARBA00023242"/>
    </source>
</evidence>
<reference evidence="14" key="4">
    <citation type="submission" date="2025-09" db="UniProtKB">
        <authorList>
            <consortium name="Ensembl"/>
        </authorList>
    </citation>
    <scope>IDENTIFICATION</scope>
    <source>
        <strain evidence="14">HNI</strain>
    </source>
</reference>
<keyword evidence="3" id="KW-0479">Metal-binding</keyword>
<dbReference type="AlphaFoldDB" id="A0A3P9KL93"/>
<dbReference type="GO" id="GO:0008270">
    <property type="term" value="F:zinc ion binding"/>
    <property type="evidence" value="ECO:0007669"/>
    <property type="project" value="UniProtKB-KW"/>
</dbReference>
<reference key="1">
    <citation type="journal article" date="2007" name="Nature">
        <title>The medaka draft genome and insights into vertebrate genome evolution.</title>
        <authorList>
            <person name="Kasahara M."/>
            <person name="Naruse K."/>
            <person name="Sasaki S."/>
            <person name="Nakatani Y."/>
            <person name="Qu W."/>
            <person name="Ahsan B."/>
            <person name="Yamada T."/>
            <person name="Nagayasu Y."/>
            <person name="Doi K."/>
            <person name="Kasai Y."/>
            <person name="Jindo T."/>
            <person name="Kobayashi D."/>
            <person name="Shimada A."/>
            <person name="Toyoda A."/>
            <person name="Kuroki Y."/>
            <person name="Fujiyama A."/>
            <person name="Sasaki T."/>
            <person name="Shimizu A."/>
            <person name="Asakawa S."/>
            <person name="Shimizu N."/>
            <person name="Hashimoto S."/>
            <person name="Yang J."/>
            <person name="Lee Y."/>
            <person name="Matsushima K."/>
            <person name="Sugano S."/>
            <person name="Sakaizumi M."/>
            <person name="Narita T."/>
            <person name="Ohishi K."/>
            <person name="Haga S."/>
            <person name="Ohta F."/>
            <person name="Nomoto H."/>
            <person name="Nogata K."/>
            <person name="Morishita T."/>
            <person name="Endo T."/>
            <person name="Shin-I T."/>
            <person name="Takeda H."/>
            <person name="Morishita S."/>
            <person name="Kohara Y."/>
        </authorList>
    </citation>
    <scope>NUCLEOTIDE SEQUENCE [LARGE SCALE GENOMIC DNA]</scope>
    <source>
        <strain>Hd-rR</strain>
    </source>
</reference>
<keyword evidence="7" id="KW-0805">Transcription regulation</keyword>
<evidence type="ECO:0000256" key="3">
    <source>
        <dbReference type="ARBA" id="ARBA00022723"/>
    </source>
</evidence>
<dbReference type="Gene3D" id="3.30.160.60">
    <property type="entry name" value="Classic Zinc Finger"/>
    <property type="match status" value="2"/>
</dbReference>
<reference evidence="14" key="3">
    <citation type="submission" date="2025-08" db="UniProtKB">
        <authorList>
            <consortium name="Ensembl"/>
        </authorList>
    </citation>
    <scope>IDENTIFICATION</scope>
    <source>
        <strain evidence="14">HNI</strain>
    </source>
</reference>
<dbReference type="SUPFAM" id="SSF57667">
    <property type="entry name" value="beta-beta-alpha zinc fingers"/>
    <property type="match status" value="1"/>
</dbReference>
<proteinExistence type="inferred from homology"/>
<dbReference type="Proteomes" id="UP000265180">
    <property type="component" value="Chromosome 19"/>
</dbReference>
<evidence type="ECO:0000256" key="12">
    <source>
        <dbReference type="SAM" id="MobiDB-lite"/>
    </source>
</evidence>
<name>A0A3P9KL93_ORYLA</name>
<evidence type="ECO:0000313" key="15">
    <source>
        <dbReference type="Proteomes" id="UP000265180"/>
    </source>
</evidence>
<feature type="domain" description="C2H2-type" evidence="13">
    <location>
        <begin position="170"/>
        <end position="197"/>
    </location>
</feature>
<organism evidence="14 15">
    <name type="scientific">Oryzias latipes</name>
    <name type="common">Japanese rice fish</name>
    <name type="synonym">Japanese killifish</name>
    <dbReference type="NCBI Taxonomy" id="8090"/>
    <lineage>
        <taxon>Eukaryota</taxon>
        <taxon>Metazoa</taxon>
        <taxon>Chordata</taxon>
        <taxon>Craniata</taxon>
        <taxon>Vertebrata</taxon>
        <taxon>Euteleostomi</taxon>
        <taxon>Actinopterygii</taxon>
        <taxon>Neopterygii</taxon>
        <taxon>Teleostei</taxon>
        <taxon>Neoteleostei</taxon>
        <taxon>Acanthomorphata</taxon>
        <taxon>Ovalentaria</taxon>
        <taxon>Atherinomorphae</taxon>
        <taxon>Beloniformes</taxon>
        <taxon>Adrianichthyidae</taxon>
        <taxon>Oryziinae</taxon>
        <taxon>Oryzias</taxon>
    </lineage>
</organism>
<dbReference type="GO" id="GO:0045892">
    <property type="term" value="P:negative regulation of DNA-templated transcription"/>
    <property type="evidence" value="ECO:0007669"/>
    <property type="project" value="UniProtKB-ARBA"/>
</dbReference>